<evidence type="ECO:0000313" key="6">
    <source>
        <dbReference type="EMBL" id="CUS77349.1"/>
    </source>
</evidence>
<accession>A0A0N7MPH9</accession>
<evidence type="ECO:0000313" key="8">
    <source>
        <dbReference type="Proteomes" id="UP000182011"/>
    </source>
</evidence>
<evidence type="ECO:0000256" key="1">
    <source>
        <dbReference type="ARBA" id="ARBA00006242"/>
    </source>
</evidence>
<dbReference type="RefSeq" id="WP_047133396.1">
    <property type="nucleotide sequence ID" value="NZ_CZVI01000001.1"/>
</dbReference>
<accession>A0A0S4NDN5</accession>
<keyword evidence="3 5" id="KW-0687">Ribonucleoprotein</keyword>
<dbReference type="Proteomes" id="UP000182200">
    <property type="component" value="Unassembled WGS sequence"/>
</dbReference>
<dbReference type="GO" id="GO:0003735">
    <property type="term" value="F:structural constituent of ribosome"/>
    <property type="evidence" value="ECO:0007669"/>
    <property type="project" value="InterPro"/>
</dbReference>
<gene>
    <name evidence="5" type="primary">rpsB</name>
    <name evidence="7" type="ORF">JGI4_02237</name>
    <name evidence="6" type="ORF">JGI8_00113</name>
</gene>
<dbReference type="NCBIfam" id="TIGR01011">
    <property type="entry name" value="rpsB_bact"/>
    <property type="match status" value="1"/>
</dbReference>
<dbReference type="HAMAP" id="MF_00291_B">
    <property type="entry name" value="Ribosomal_uS2_B"/>
    <property type="match status" value="1"/>
</dbReference>
<dbReference type="Proteomes" id="UP000182011">
    <property type="component" value="Unassembled WGS sequence"/>
</dbReference>
<accession>A0A0P1NW31</accession>
<dbReference type="InterPro" id="IPR001865">
    <property type="entry name" value="Ribosomal_uS2"/>
</dbReference>
<keyword evidence="2 5" id="KW-0689">Ribosomal protein</keyword>
<sequence>MPRVELQQLLEAGVHFGHLTRRWNPKMKPFIFMEKNGIHIIDLKKTQEYLDIACEEVKKIVLQGKQVLFVGTKKQAREIIRTEAERAGMPYVIERWLGGTLTNFVTIKKSVKKLQNIEKMEADGTIDELTKKERLKILREKEKYQKILGGIRDMESLPGAVYIVDIKKEHIAVSEARKLNIPIFAMLDTNCDPDLVNYPIPANDDAIKSIQLITKVFTDAILEAKAVLESERSLVETEQK</sequence>
<evidence type="ECO:0000256" key="2">
    <source>
        <dbReference type="ARBA" id="ARBA00022980"/>
    </source>
</evidence>
<dbReference type="PANTHER" id="PTHR12534">
    <property type="entry name" value="30S RIBOSOMAL PROTEIN S2 PROKARYOTIC AND ORGANELLAR"/>
    <property type="match status" value="1"/>
</dbReference>
<evidence type="ECO:0000256" key="4">
    <source>
        <dbReference type="ARBA" id="ARBA00035256"/>
    </source>
</evidence>
<evidence type="ECO:0000256" key="5">
    <source>
        <dbReference type="HAMAP-Rule" id="MF_00291"/>
    </source>
</evidence>
<dbReference type="CDD" id="cd01425">
    <property type="entry name" value="RPS2"/>
    <property type="match status" value="1"/>
</dbReference>
<dbReference type="Gene3D" id="1.10.287.610">
    <property type="entry name" value="Helix hairpin bin"/>
    <property type="match status" value="1"/>
</dbReference>
<name>A0A0P1L8C9_9BACT</name>
<organism evidence="7 8">
    <name type="scientific">Candidatus Kryptonium thompsonii</name>
    <dbReference type="NCBI Taxonomy" id="1633631"/>
    <lineage>
        <taxon>Bacteria</taxon>
        <taxon>Pseudomonadati</taxon>
        <taxon>Candidatus Kryptoniota</taxon>
        <taxon>Candidatus Kryptonium</taxon>
    </lineage>
</organism>
<reference evidence="6 9" key="1">
    <citation type="submission" date="2015-11" db="EMBL/GenBank/DDBJ databases">
        <authorList>
            <person name="Varghese N."/>
        </authorList>
    </citation>
    <scope>NUCLEOTIDE SEQUENCE [LARGE SCALE GENOMIC DNA]</scope>
    <source>
        <strain evidence="6 9">JGI-8</strain>
    </source>
</reference>
<dbReference type="PROSITE" id="PS00962">
    <property type="entry name" value="RIBOSOMAL_S2_1"/>
    <property type="match status" value="1"/>
</dbReference>
<evidence type="ECO:0000313" key="9">
    <source>
        <dbReference type="Proteomes" id="UP000182200"/>
    </source>
</evidence>
<dbReference type="EMBL" id="CZVI01000001">
    <property type="protein sequence ID" value="CUS77349.1"/>
    <property type="molecule type" value="Genomic_DNA"/>
</dbReference>
<keyword evidence="9" id="KW-1185">Reference proteome</keyword>
<dbReference type="GO" id="GO:0022627">
    <property type="term" value="C:cytosolic small ribosomal subunit"/>
    <property type="evidence" value="ECO:0007669"/>
    <property type="project" value="TreeGrafter"/>
</dbReference>
<proteinExistence type="inferred from homology"/>
<dbReference type="GO" id="GO:0006412">
    <property type="term" value="P:translation"/>
    <property type="evidence" value="ECO:0007669"/>
    <property type="project" value="UniProtKB-UniRule"/>
</dbReference>
<evidence type="ECO:0000313" key="7">
    <source>
        <dbReference type="EMBL" id="CUU08985.1"/>
    </source>
</evidence>
<accession>A0A0P1L8C9</accession>
<dbReference type="SUPFAM" id="SSF52313">
    <property type="entry name" value="Ribosomal protein S2"/>
    <property type="match status" value="1"/>
</dbReference>
<dbReference type="AlphaFoldDB" id="A0A0P1L8C9"/>
<accession>A0A0P1MEB9</accession>
<dbReference type="Gene3D" id="3.40.50.10490">
    <property type="entry name" value="Glucose-6-phosphate isomerase like protein, domain 1"/>
    <property type="match status" value="1"/>
</dbReference>
<accession>A0A0P1LIM5</accession>
<dbReference type="InterPro" id="IPR023591">
    <property type="entry name" value="Ribosomal_uS2_flav_dom_sf"/>
</dbReference>
<dbReference type="Pfam" id="PF00318">
    <property type="entry name" value="Ribosomal_S2"/>
    <property type="match status" value="1"/>
</dbReference>
<dbReference type="EMBL" id="FAOP01000012">
    <property type="protein sequence ID" value="CUU08985.1"/>
    <property type="molecule type" value="Genomic_DNA"/>
</dbReference>
<dbReference type="InterPro" id="IPR018130">
    <property type="entry name" value="Ribosomal_uS2_CS"/>
</dbReference>
<dbReference type="PRINTS" id="PR00395">
    <property type="entry name" value="RIBOSOMALS2"/>
</dbReference>
<protein>
    <recommendedName>
        <fullName evidence="4 5">Small ribosomal subunit protein uS2</fullName>
    </recommendedName>
</protein>
<accession>A0A0P1MQE2</accession>
<comment type="similarity">
    <text evidence="1 5">Belongs to the universal ribosomal protein uS2 family.</text>
</comment>
<evidence type="ECO:0000256" key="3">
    <source>
        <dbReference type="ARBA" id="ARBA00023274"/>
    </source>
</evidence>
<dbReference type="PANTHER" id="PTHR12534:SF0">
    <property type="entry name" value="SMALL RIBOSOMAL SUBUNIT PROTEIN US2M"/>
    <property type="match status" value="1"/>
</dbReference>
<dbReference type="FunFam" id="1.10.287.610:FF:000001">
    <property type="entry name" value="30S ribosomal protein S2"/>
    <property type="match status" value="1"/>
</dbReference>
<dbReference type="STRING" id="1633631.GCA_001442925_02231"/>
<reference evidence="7 8" key="2">
    <citation type="submission" date="2015-11" db="EMBL/GenBank/DDBJ databases">
        <authorList>
            <person name="Zhang Y."/>
            <person name="Guo Z."/>
        </authorList>
    </citation>
    <scope>NUCLEOTIDE SEQUENCE [LARGE SCALE GENOMIC DNA]</scope>
    <source>
        <strain evidence="7">JGI-4</strain>
    </source>
</reference>
<dbReference type="InterPro" id="IPR005706">
    <property type="entry name" value="Ribosomal_uS2_bac/mit/plastid"/>
</dbReference>